<dbReference type="Proteomes" id="UP001476798">
    <property type="component" value="Unassembled WGS sequence"/>
</dbReference>
<dbReference type="InterPro" id="IPR001841">
    <property type="entry name" value="Znf_RING"/>
</dbReference>
<evidence type="ECO:0000313" key="9">
    <source>
        <dbReference type="Proteomes" id="UP001476798"/>
    </source>
</evidence>
<organism evidence="8 9">
    <name type="scientific">Goodea atripinnis</name>
    <dbReference type="NCBI Taxonomy" id="208336"/>
    <lineage>
        <taxon>Eukaryota</taxon>
        <taxon>Metazoa</taxon>
        <taxon>Chordata</taxon>
        <taxon>Craniata</taxon>
        <taxon>Vertebrata</taxon>
        <taxon>Euteleostomi</taxon>
        <taxon>Actinopterygii</taxon>
        <taxon>Neopterygii</taxon>
        <taxon>Teleostei</taxon>
        <taxon>Neoteleostei</taxon>
        <taxon>Acanthomorphata</taxon>
        <taxon>Ovalentaria</taxon>
        <taxon>Atherinomorphae</taxon>
        <taxon>Cyprinodontiformes</taxon>
        <taxon>Goodeidae</taxon>
        <taxon>Goodea</taxon>
    </lineage>
</organism>
<accession>A0ABV0NTW5</accession>
<dbReference type="EMBL" id="JAHRIO010050685">
    <property type="protein sequence ID" value="MEQ2174803.1"/>
    <property type="molecule type" value="Genomic_DNA"/>
</dbReference>
<gene>
    <name evidence="8" type="primary">TRIM13</name>
    <name evidence="8" type="ORF">GOODEAATRI_011545</name>
</gene>
<sequence length="498" mass="55690">MIALQRAPQQLVSDSFGPVVACYYALAKICHSPPFGTLPTGANPTSVDNLSHWIGEENRCDLERSCQLTAVLLTRNAKQEGIAKLLRYFSPDCVLVLSKKPKDDTMEQLEEELTCPVCCGLFEDPRMLLCSHSFCKRCLEGLLEGNRGPAFRTPLKCPTCRKETPHNGANSLQINYSLRGIVDKFSKIKVMPKTSVCKQHYGQPLNMFCATDLRLICGLCATTDEHKGHCFSSLEDAYEREKGAFGELLREVESWQSAETLTCLETLQASKKKALQSVTRDAEKVADYFDKLIGSIECKKSEILSDFETLKLVVMQAYDPEITKLSAALEEQSRALGLAESFRSVSEPLCFLQQMQEFREKIKILKETPLPSRKDMDVGPLVRNFDVKKWDSLKLREIDKISVPHESGSYQTGGSRITWSKWVVLAPVLFLATLSIIFLSLPYISIDLTSKIQATITECFPPTALYPQGMTDICTGLMNAGQEYMIKFISALSTTFSC</sequence>
<keyword evidence="5" id="KW-0472">Membrane</keyword>
<dbReference type="SUPFAM" id="SSF57850">
    <property type="entry name" value="RING/U-box"/>
    <property type="match status" value="1"/>
</dbReference>
<name>A0ABV0NTW5_9TELE</name>
<evidence type="ECO:0000259" key="7">
    <source>
        <dbReference type="PROSITE" id="PS50119"/>
    </source>
</evidence>
<keyword evidence="2 4" id="KW-0863">Zinc-finger</keyword>
<keyword evidence="1" id="KW-0479">Metal-binding</keyword>
<dbReference type="Gene3D" id="3.30.160.60">
    <property type="entry name" value="Classic Zinc Finger"/>
    <property type="match status" value="1"/>
</dbReference>
<comment type="caution">
    <text evidence="8">The sequence shown here is derived from an EMBL/GenBank/DDBJ whole genome shotgun (WGS) entry which is preliminary data.</text>
</comment>
<keyword evidence="9" id="KW-1185">Reference proteome</keyword>
<dbReference type="PROSITE" id="PS00518">
    <property type="entry name" value="ZF_RING_1"/>
    <property type="match status" value="1"/>
</dbReference>
<dbReference type="Gene3D" id="3.30.40.10">
    <property type="entry name" value="Zinc/RING finger domain, C3HC4 (zinc finger)"/>
    <property type="match status" value="1"/>
</dbReference>
<evidence type="ECO:0000256" key="1">
    <source>
        <dbReference type="ARBA" id="ARBA00022723"/>
    </source>
</evidence>
<feature type="domain" description="B box-type" evidence="7">
    <location>
        <begin position="192"/>
        <end position="234"/>
    </location>
</feature>
<reference evidence="8 9" key="1">
    <citation type="submission" date="2021-06" db="EMBL/GenBank/DDBJ databases">
        <authorList>
            <person name="Palmer J.M."/>
        </authorList>
    </citation>
    <scope>NUCLEOTIDE SEQUENCE [LARGE SCALE GENOMIC DNA]</scope>
    <source>
        <strain evidence="8 9">GA_2019</strain>
        <tissue evidence="8">Muscle</tissue>
    </source>
</reference>
<dbReference type="InterPro" id="IPR013083">
    <property type="entry name" value="Znf_RING/FYVE/PHD"/>
</dbReference>
<dbReference type="InterPro" id="IPR000315">
    <property type="entry name" value="Znf_B-box"/>
</dbReference>
<dbReference type="InterPro" id="IPR018957">
    <property type="entry name" value="Znf_C3HC4_RING-type"/>
</dbReference>
<dbReference type="InterPro" id="IPR047153">
    <property type="entry name" value="TRIM45/56/19-like"/>
</dbReference>
<feature type="transmembrane region" description="Helical" evidence="5">
    <location>
        <begin position="422"/>
        <end position="444"/>
    </location>
</feature>
<dbReference type="Pfam" id="PF00097">
    <property type="entry name" value="zf-C3HC4"/>
    <property type="match status" value="1"/>
</dbReference>
<evidence type="ECO:0000256" key="5">
    <source>
        <dbReference type="SAM" id="Phobius"/>
    </source>
</evidence>
<keyword evidence="5" id="KW-0812">Transmembrane</keyword>
<evidence type="ECO:0000259" key="6">
    <source>
        <dbReference type="PROSITE" id="PS50089"/>
    </source>
</evidence>
<keyword evidence="5" id="KW-1133">Transmembrane helix</keyword>
<dbReference type="InterPro" id="IPR017907">
    <property type="entry name" value="Znf_RING_CS"/>
</dbReference>
<dbReference type="PANTHER" id="PTHR25462">
    <property type="entry name" value="BONUS, ISOFORM C-RELATED"/>
    <property type="match status" value="1"/>
</dbReference>
<evidence type="ECO:0000313" key="8">
    <source>
        <dbReference type="EMBL" id="MEQ2174803.1"/>
    </source>
</evidence>
<dbReference type="PROSITE" id="PS50119">
    <property type="entry name" value="ZF_BBOX"/>
    <property type="match status" value="1"/>
</dbReference>
<dbReference type="PANTHER" id="PTHR25462:SF229">
    <property type="entry name" value="TRANSCRIPTION INTERMEDIARY FACTOR 1-BETA"/>
    <property type="match status" value="1"/>
</dbReference>
<dbReference type="SMART" id="SM00184">
    <property type="entry name" value="RING"/>
    <property type="match status" value="1"/>
</dbReference>
<protein>
    <submittedName>
        <fullName evidence="8">Tripartite motif-containing 13</fullName>
    </submittedName>
</protein>
<proteinExistence type="predicted"/>
<evidence type="ECO:0000256" key="3">
    <source>
        <dbReference type="ARBA" id="ARBA00022833"/>
    </source>
</evidence>
<feature type="domain" description="RING-type" evidence="6">
    <location>
        <begin position="115"/>
        <end position="161"/>
    </location>
</feature>
<dbReference type="PROSITE" id="PS50089">
    <property type="entry name" value="ZF_RING_2"/>
    <property type="match status" value="1"/>
</dbReference>
<dbReference type="SUPFAM" id="SSF57845">
    <property type="entry name" value="B-box zinc-binding domain"/>
    <property type="match status" value="1"/>
</dbReference>
<evidence type="ECO:0000256" key="4">
    <source>
        <dbReference type="PROSITE-ProRule" id="PRU00024"/>
    </source>
</evidence>
<evidence type="ECO:0000256" key="2">
    <source>
        <dbReference type="ARBA" id="ARBA00022771"/>
    </source>
</evidence>
<keyword evidence="3" id="KW-0862">Zinc</keyword>
<dbReference type="Pfam" id="PF00643">
    <property type="entry name" value="zf-B_box"/>
    <property type="match status" value="1"/>
</dbReference>
<dbReference type="SMART" id="SM00336">
    <property type="entry name" value="BBOX"/>
    <property type="match status" value="1"/>
</dbReference>